<feature type="domain" description="RING-type" evidence="9">
    <location>
        <begin position="1090"/>
        <end position="1127"/>
    </location>
</feature>
<comment type="subcellular location">
    <subcellularLocation>
        <location evidence="1">Vacuole</location>
    </subcellularLocation>
</comment>
<dbReference type="InterPro" id="IPR049566">
    <property type="entry name" value="WDR59_RTC1-like_RING_Znf"/>
</dbReference>
<evidence type="ECO:0000256" key="5">
    <source>
        <dbReference type="ARBA" id="ARBA00038452"/>
    </source>
</evidence>
<evidence type="ECO:0000256" key="8">
    <source>
        <dbReference type="SAM" id="MobiDB-lite"/>
    </source>
</evidence>
<dbReference type="InterPro" id="IPR001680">
    <property type="entry name" value="WD40_rpt"/>
</dbReference>
<dbReference type="GO" id="GO:0035591">
    <property type="term" value="F:signaling adaptor activity"/>
    <property type="evidence" value="ECO:0007669"/>
    <property type="project" value="TreeGrafter"/>
</dbReference>
<dbReference type="PANTHER" id="PTHR46170">
    <property type="entry name" value="GATOR COMPLEX PROTEIN WDR59"/>
    <property type="match status" value="1"/>
</dbReference>
<dbReference type="PANTHER" id="PTHR46170:SF1">
    <property type="entry name" value="GATOR COMPLEX PROTEIN WDR59"/>
    <property type="match status" value="1"/>
</dbReference>
<reference evidence="11 12" key="1">
    <citation type="submission" date="2015-10" db="EMBL/GenBank/DDBJ databases">
        <title>Draft genomes sequences of Candida glabrata isolates 1A, 1B, 2A, 2B, 3A and 3B.</title>
        <authorList>
            <person name="Haavelsrud O.E."/>
            <person name="Gaustad P."/>
        </authorList>
    </citation>
    <scope>NUCLEOTIDE SEQUENCE [LARGE SCALE GENOMIC DNA]</scope>
    <source>
        <strain evidence="11">910700640</strain>
    </source>
</reference>
<feature type="compositionally biased region" description="Acidic residues" evidence="8">
    <location>
        <begin position="601"/>
        <end position="610"/>
    </location>
</feature>
<proteinExistence type="inferred from homology"/>
<accession>A0A0W0EFB9</accession>
<evidence type="ECO:0000256" key="2">
    <source>
        <dbReference type="ARBA" id="ARBA00022554"/>
    </source>
</evidence>
<evidence type="ECO:0000313" key="11">
    <source>
        <dbReference type="EMBL" id="KTB03893.1"/>
    </source>
</evidence>
<protein>
    <submittedName>
        <fullName evidence="11">Maintenance of telomere capping protein 5</fullName>
    </submittedName>
</protein>
<dbReference type="PROSITE" id="PS50082">
    <property type="entry name" value="WD_REPEATS_2"/>
    <property type="match status" value="1"/>
</dbReference>
<gene>
    <name evidence="11" type="ORF">AO440_000248</name>
</gene>
<dbReference type="GO" id="GO:0034198">
    <property type="term" value="P:cellular response to amino acid starvation"/>
    <property type="evidence" value="ECO:0007669"/>
    <property type="project" value="TreeGrafter"/>
</dbReference>
<dbReference type="SMART" id="SM00320">
    <property type="entry name" value="WD40"/>
    <property type="match status" value="5"/>
</dbReference>
<evidence type="ECO:0000256" key="1">
    <source>
        <dbReference type="ARBA" id="ARBA00004116"/>
    </source>
</evidence>
<dbReference type="GO" id="GO:1904263">
    <property type="term" value="P:positive regulation of TORC1 signaling"/>
    <property type="evidence" value="ECO:0007669"/>
    <property type="project" value="EnsemblFungi"/>
</dbReference>
<evidence type="ECO:0000256" key="3">
    <source>
        <dbReference type="ARBA" id="ARBA00022574"/>
    </source>
</evidence>
<dbReference type="PROSITE" id="PS50089">
    <property type="entry name" value="ZF_RING_2"/>
    <property type="match status" value="1"/>
</dbReference>
<keyword evidence="3 7" id="KW-0853">WD repeat</keyword>
<feature type="compositionally biased region" description="Basic and acidic residues" evidence="8">
    <location>
        <begin position="704"/>
        <end position="716"/>
    </location>
</feature>
<dbReference type="Gene3D" id="2.130.10.10">
    <property type="entry name" value="YVTN repeat-like/Quinoprotein amine dehydrogenase"/>
    <property type="match status" value="1"/>
</dbReference>
<dbReference type="PROSITE" id="PS50908">
    <property type="entry name" value="RWD"/>
    <property type="match status" value="1"/>
</dbReference>
<keyword evidence="6" id="KW-0862">Zinc</keyword>
<dbReference type="PROSITE" id="PS00678">
    <property type="entry name" value="WD_REPEATS_1"/>
    <property type="match status" value="1"/>
</dbReference>
<evidence type="ECO:0000256" key="4">
    <source>
        <dbReference type="ARBA" id="ARBA00022737"/>
    </source>
</evidence>
<dbReference type="InterPro" id="IPR015943">
    <property type="entry name" value="WD40/YVTN_repeat-like_dom_sf"/>
</dbReference>
<comment type="caution">
    <text evidence="11">The sequence shown here is derived from an EMBL/GenBank/DDBJ whole genome shotgun (WGS) entry which is preliminary data.</text>
</comment>
<dbReference type="InterPro" id="IPR019775">
    <property type="entry name" value="WD40_repeat_CS"/>
</dbReference>
<dbReference type="GO" id="GO:0005774">
    <property type="term" value="C:vacuolar membrane"/>
    <property type="evidence" value="ECO:0007669"/>
    <property type="project" value="TreeGrafter"/>
</dbReference>
<dbReference type="Proteomes" id="UP000054886">
    <property type="component" value="Unassembled WGS sequence"/>
</dbReference>
<keyword evidence="6" id="KW-0863">Zinc-finger</keyword>
<feature type="region of interest" description="Disordered" evidence="8">
    <location>
        <begin position="698"/>
        <end position="727"/>
    </location>
</feature>
<dbReference type="SUPFAM" id="SSF50978">
    <property type="entry name" value="WD40 repeat-like"/>
    <property type="match status" value="1"/>
</dbReference>
<dbReference type="VEuPathDB" id="FungiDB:CAGL0B02013g"/>
<evidence type="ECO:0000256" key="6">
    <source>
        <dbReference type="PROSITE-ProRule" id="PRU00175"/>
    </source>
</evidence>
<keyword evidence="4" id="KW-0677">Repeat</keyword>
<comment type="similarity">
    <text evidence="5">Belongs to the WD repeat WDR59 family.</text>
</comment>
<dbReference type="VEuPathDB" id="FungiDB:GVI51_B01903"/>
<evidence type="ECO:0000256" key="7">
    <source>
        <dbReference type="PROSITE-ProRule" id="PRU00221"/>
    </source>
</evidence>
<dbReference type="VEuPathDB" id="FungiDB:GWK60_B01859"/>
<dbReference type="Pfam" id="PF00400">
    <property type="entry name" value="WD40"/>
    <property type="match status" value="1"/>
</dbReference>
<dbReference type="SMART" id="SM00591">
    <property type="entry name" value="RWD"/>
    <property type="match status" value="1"/>
</dbReference>
<keyword evidence="2" id="KW-0926">Vacuole</keyword>
<organism evidence="11 12">
    <name type="scientific">Candida glabrata</name>
    <name type="common">Yeast</name>
    <name type="synonym">Torulopsis glabrata</name>
    <dbReference type="NCBI Taxonomy" id="5478"/>
    <lineage>
        <taxon>Eukaryota</taxon>
        <taxon>Fungi</taxon>
        <taxon>Dikarya</taxon>
        <taxon>Ascomycota</taxon>
        <taxon>Saccharomycotina</taxon>
        <taxon>Saccharomycetes</taxon>
        <taxon>Saccharomycetales</taxon>
        <taxon>Saccharomycetaceae</taxon>
        <taxon>Nakaseomyces</taxon>
    </lineage>
</organism>
<dbReference type="InterPro" id="IPR006575">
    <property type="entry name" value="RWD_dom"/>
</dbReference>
<keyword evidence="6" id="KW-0479">Metal-binding</keyword>
<feature type="domain" description="RWD" evidence="10">
    <location>
        <begin position="450"/>
        <end position="561"/>
    </location>
</feature>
<evidence type="ECO:0000259" key="10">
    <source>
        <dbReference type="PROSITE" id="PS50908"/>
    </source>
</evidence>
<evidence type="ECO:0000259" key="9">
    <source>
        <dbReference type="PROSITE" id="PS50089"/>
    </source>
</evidence>
<feature type="region of interest" description="Disordered" evidence="8">
    <location>
        <begin position="591"/>
        <end position="610"/>
    </location>
</feature>
<name>A0A0W0EFB9_CANGB</name>
<dbReference type="VEuPathDB" id="FungiDB:B1J91_B02013g"/>
<dbReference type="InterPro" id="IPR036322">
    <property type="entry name" value="WD40_repeat_dom_sf"/>
</dbReference>
<dbReference type="GO" id="GO:0035859">
    <property type="term" value="C:Seh1-associated complex"/>
    <property type="evidence" value="ECO:0007669"/>
    <property type="project" value="EnsemblFungi"/>
</dbReference>
<dbReference type="InterPro" id="IPR001841">
    <property type="entry name" value="Znf_RING"/>
</dbReference>
<evidence type="ECO:0000313" key="12">
    <source>
        <dbReference type="Proteomes" id="UP000054886"/>
    </source>
</evidence>
<dbReference type="Pfam" id="PF17120">
    <property type="entry name" value="zf-RING_16"/>
    <property type="match status" value="1"/>
</dbReference>
<dbReference type="CDD" id="cd16488">
    <property type="entry name" value="mRING-H2-C3H3C2_Mio-like"/>
    <property type="match status" value="1"/>
</dbReference>
<dbReference type="AlphaFoldDB" id="A0A0W0EFB9"/>
<sequence length="1141" mass="131421">MTTNEKDKWQMVHDYINTGDLVRDPEGKYFIKYQNGGNNYEFYIDGGFNAVSINPSGRDVVLAGRKGLFIIDLDDPFSPPRLLQHVTPWQVADVQWSPHPAKPFWVVSTSNQKALIWNLARPSTDAIEHVLHSHSRAITDINFNFQHPDILATCSIDTYVHAWDLRSTSRPFYTTSAWRSGASQVKWNHMNSNILASSHGNELFIWDIRKGCIPLKKLDASSSINNIDFNRFNETEIMTSGNNGEVRIWDYSKSEGSECQRVINTDFPVWRSRYLPFGRGFCVMPMVGGNNTVYMMNLDTEESEDSHKSKLQPIYTFKGHTDRVTDFLWRSRYTEDNGMEYQLVTWSIDRDLRLWTVNDTVYEKLGYDRKLNRNTVINQYKYQSYNKVISPAHETGKGYYDRIKENFVSKSGLRKDNNFSHLTWLSGIRLNQNGPSEDLFVAHKLQSLGEEVSAIGHKFPKIVFERILVSEREITVTMSGPWSEDDPEEYIFLRITVNFPLGYPDAGNSPTFTVEENPKLKPTMKSKLLDGLSNIAKIYTDKSIYCLEPCFRYVLGEDVNLQEIEQDEEPLLNFEIADHLDFDGFENEKSTDIDSNYLDESSSESDIADYSDDLDPLAGPKKVFQHNVKFDSTPVPNQCGAVWTSSGQLLCFFASEGTPEKKQQNLMKYMQRDIIRHHKVSDYSLNKAPPKGLRLLKQSTQDTESAKDDSSLKLDVDSQNNSDDSYDSFEDDWDDILRNDIVVRNKFPVLQTSFPKAFNSLHSESAKTAESIKVNKNLISLVDFNYLIPDKRELALEYRVMDALPEELARQNALIAEKYGFEDITHCWQILSDFLLSQETDDPYTFIWDNDPMTIKWFVKEAVSYFEKCKNVQMLAMIYCIICNKRMQRMRKRSQEERIEDAGNALGVISYEAVRNGDKMNGNTSRSISSSGFTRNSNDRMPIKKLHSPDVSSISSGDYFIHNHNWNRNRLPDTNSPLSNRQLNNNGVDSSAITTFLPEITIQLIDDDVLEAVNDPLYNFFDEAEERKLKHYVLQYSSLLYQWNLPIERVKVLKASTIKKEEDRYLTNYTEEVGIEWVRNDCGREGLNRCTYCHLKAQYSIFVCGNCQHVLHLKCSKEWWNVSKECPTGCGCNCPNMFDVG</sequence>
<dbReference type="EMBL" id="LLZZ01000118">
    <property type="protein sequence ID" value="KTB03893.1"/>
    <property type="molecule type" value="Genomic_DNA"/>
</dbReference>
<feature type="repeat" description="WD" evidence="7">
    <location>
        <begin position="131"/>
        <end position="173"/>
    </location>
</feature>
<dbReference type="GO" id="GO:0008270">
    <property type="term" value="F:zinc ion binding"/>
    <property type="evidence" value="ECO:0007669"/>
    <property type="project" value="UniProtKB-KW"/>
</dbReference>
<dbReference type="InterPro" id="IPR049567">
    <property type="entry name" value="WDR59-like"/>
</dbReference>